<gene>
    <name evidence="1" type="ORF">SDC9_104830</name>
</gene>
<dbReference type="AlphaFoldDB" id="A0A645B0B2"/>
<reference evidence="1" key="1">
    <citation type="submission" date="2019-08" db="EMBL/GenBank/DDBJ databases">
        <authorList>
            <person name="Kucharzyk K."/>
            <person name="Murdoch R.W."/>
            <person name="Higgins S."/>
            <person name="Loffler F."/>
        </authorList>
    </citation>
    <scope>NUCLEOTIDE SEQUENCE</scope>
</reference>
<accession>A0A645B0B2</accession>
<organism evidence="1">
    <name type="scientific">bioreactor metagenome</name>
    <dbReference type="NCBI Taxonomy" id="1076179"/>
    <lineage>
        <taxon>unclassified sequences</taxon>
        <taxon>metagenomes</taxon>
        <taxon>ecological metagenomes</taxon>
    </lineage>
</organism>
<evidence type="ECO:0000313" key="1">
    <source>
        <dbReference type="EMBL" id="MPM58001.1"/>
    </source>
</evidence>
<dbReference type="EMBL" id="VSSQ01016549">
    <property type="protein sequence ID" value="MPM58001.1"/>
    <property type="molecule type" value="Genomic_DNA"/>
</dbReference>
<name>A0A645B0B2_9ZZZZ</name>
<protein>
    <submittedName>
        <fullName evidence="1">Uncharacterized protein</fullName>
    </submittedName>
</protein>
<proteinExistence type="predicted"/>
<sequence>MLVEIDSAALARLGAVMGNAAPAVAGDVISADGALIAGNVDDLNDTALAPVAAHGKLNPLAQNRPFLVYAAAHGGFFTGRDGFGYVSHGLQQGSVKSVAGHLAQHLVF</sequence>
<comment type="caution">
    <text evidence="1">The sequence shown here is derived from an EMBL/GenBank/DDBJ whole genome shotgun (WGS) entry which is preliminary data.</text>
</comment>